<evidence type="ECO:0000313" key="1">
    <source>
        <dbReference type="EMBL" id="JAD26848.1"/>
    </source>
</evidence>
<reference evidence="1" key="2">
    <citation type="journal article" date="2015" name="Data Brief">
        <title>Shoot transcriptome of the giant reed, Arundo donax.</title>
        <authorList>
            <person name="Barrero R.A."/>
            <person name="Guerrero F.D."/>
            <person name="Moolhuijzen P."/>
            <person name="Goolsby J.A."/>
            <person name="Tidwell J."/>
            <person name="Bellgard S.E."/>
            <person name="Bellgard M.I."/>
        </authorList>
    </citation>
    <scope>NUCLEOTIDE SEQUENCE</scope>
    <source>
        <tissue evidence="1">Shoot tissue taken approximately 20 cm above the soil surface</tissue>
    </source>
</reference>
<dbReference type="AlphaFoldDB" id="A0A0A8YMM7"/>
<accession>A0A0A8YMM7</accession>
<reference evidence="1" key="1">
    <citation type="submission" date="2014-09" db="EMBL/GenBank/DDBJ databases">
        <authorList>
            <person name="Magalhaes I.L.F."/>
            <person name="Oliveira U."/>
            <person name="Santos F.R."/>
            <person name="Vidigal T.H.D.A."/>
            <person name="Brescovit A.D."/>
            <person name="Santos A.J."/>
        </authorList>
    </citation>
    <scope>NUCLEOTIDE SEQUENCE</scope>
    <source>
        <tissue evidence="1">Shoot tissue taken approximately 20 cm above the soil surface</tissue>
    </source>
</reference>
<name>A0A0A8YMM7_ARUDO</name>
<sequence length="18" mass="2146">MIWQKAIDIQILQKQMAS</sequence>
<organism evidence="1">
    <name type="scientific">Arundo donax</name>
    <name type="common">Giant reed</name>
    <name type="synonym">Donax arundinaceus</name>
    <dbReference type="NCBI Taxonomy" id="35708"/>
    <lineage>
        <taxon>Eukaryota</taxon>
        <taxon>Viridiplantae</taxon>
        <taxon>Streptophyta</taxon>
        <taxon>Embryophyta</taxon>
        <taxon>Tracheophyta</taxon>
        <taxon>Spermatophyta</taxon>
        <taxon>Magnoliopsida</taxon>
        <taxon>Liliopsida</taxon>
        <taxon>Poales</taxon>
        <taxon>Poaceae</taxon>
        <taxon>PACMAD clade</taxon>
        <taxon>Arundinoideae</taxon>
        <taxon>Arundineae</taxon>
        <taxon>Arundo</taxon>
    </lineage>
</organism>
<dbReference type="EMBL" id="GBRH01271047">
    <property type="protein sequence ID" value="JAD26848.1"/>
    <property type="molecule type" value="Transcribed_RNA"/>
</dbReference>
<protein>
    <submittedName>
        <fullName evidence="1">Uncharacterized protein</fullName>
    </submittedName>
</protein>
<proteinExistence type="predicted"/>